<comment type="subcellular location">
    <subcellularLocation>
        <location evidence="1">Membrane</location>
        <topology evidence="1">Single-pass membrane protein</topology>
    </subcellularLocation>
</comment>
<evidence type="ECO:0000256" key="4">
    <source>
        <dbReference type="ARBA" id="ARBA00023136"/>
    </source>
</evidence>
<keyword evidence="3" id="KW-1133">Transmembrane helix</keyword>
<evidence type="ECO:0000256" key="2">
    <source>
        <dbReference type="ARBA" id="ARBA00022692"/>
    </source>
</evidence>
<dbReference type="RefSeq" id="WP_225621268.1">
    <property type="nucleotide sequence ID" value="NZ_JACYFJ010000005.1"/>
</dbReference>
<evidence type="ECO:0000259" key="6">
    <source>
        <dbReference type="Pfam" id="PF04357"/>
    </source>
</evidence>
<protein>
    <submittedName>
        <fullName evidence="7">Translocation/assembly module TamB domain-containing protein</fullName>
    </submittedName>
</protein>
<accession>A0ABV8JZ74</accession>
<keyword evidence="2" id="KW-0812">Transmembrane</keyword>
<organism evidence="7 8">
    <name type="scientific">Euzebyella saccharophila</name>
    <dbReference type="NCBI Taxonomy" id="679664"/>
    <lineage>
        <taxon>Bacteria</taxon>
        <taxon>Pseudomonadati</taxon>
        <taxon>Bacteroidota</taxon>
        <taxon>Flavobacteriia</taxon>
        <taxon>Flavobacteriales</taxon>
        <taxon>Flavobacteriaceae</taxon>
        <taxon>Euzebyella</taxon>
    </lineage>
</organism>
<evidence type="ECO:0000256" key="3">
    <source>
        <dbReference type="ARBA" id="ARBA00022989"/>
    </source>
</evidence>
<proteinExistence type="predicted"/>
<feature type="compositionally biased region" description="Basic and acidic residues" evidence="5">
    <location>
        <begin position="1442"/>
        <end position="1453"/>
    </location>
</feature>
<evidence type="ECO:0000256" key="1">
    <source>
        <dbReference type="ARBA" id="ARBA00004167"/>
    </source>
</evidence>
<dbReference type="EMBL" id="JBHSAW010000025">
    <property type="protein sequence ID" value="MFC4097928.1"/>
    <property type="molecule type" value="Genomic_DNA"/>
</dbReference>
<evidence type="ECO:0000313" key="7">
    <source>
        <dbReference type="EMBL" id="MFC4097928.1"/>
    </source>
</evidence>
<name>A0ABV8JZ74_9FLAO</name>
<sequence>MVLLVICVLGTLVLSLPIVQTRFAQYATNTLNKDFDVNITIEKLRISLITWDTNLQGVFIEDYKKDTLFHIDRLTTSVLSMRNLTKGRLEFGDIAIDRLDFKLKTYKDDKNTNLEVFIDKLDDGKPRKPGTDPFYFSSSHIDIANSNFRLLDENFETEEILNFSNLNIVADDFLILGPEVSVGINDMSFASQRGIDVAHMATDFKYTKQRMSFDSLLIKTSGSHLKGQLEFNYERKDFADFLNKVKVDAEFEESALAFDEINMLYNQFGSGKEVNFSTRVSGVLNNLNTEELFLQSDNTGIRGDFNFRNLFTRSKPFVMMASMKNVTSSYYELRSLMPNILGKSLPSSFQKLGQFTIRGDATITETSIDAKVNLNTAIGSSYADLQLTNVNNIDNATYNGFVSLIDFDLGEFVENKRLGKTSLDFNVEGQGFVQETLNTEVIGEVYSVNFNNYDYSNIKVSGILKEQLFDGTLLSNDENLKFSFKGLADFGEDRNDFNFIASVDYADLNKLNFINDSISIFKGNVNMNITGNTLDNLVGDVNFTKTVFQNQNDTYYFEDFKVSSKFESDTTRVIDINSPDIITGYMKGNFRVKELGRLVQNSLGSIYTNYRPFTISEGQTLAFNFKIYNKIVDVFFPEVRFDPNTFIRGNIVADDGDFKLNFKSPSIVAYGNEADSIDVKIDNKNPLFNTFVSVGDLRTSYYDVQDFKLINTTLKDTLFFRTEFKGGSNFNDSYNLNFYHTFNKENKSVIGLKTSDVSFKGNTWVLNKEGNDKNKVIINRTLDSINIEEIVMNNSEEEQIRLRGELADSTYKDLQLQFKIVSLNKITPAIDSLKLQGEVNGTLNILQRDNVYLPSSNLGVEDFSINDIRLGDLSLGIVGNKDLTDFVVNSQITDQGREKLGIVGNILNQGDMPEAKLLVNFEDFDLEPFAPLGEDIISNIRGDVSGNARIDGPVDNPEFSGILTLDNAGIGIPYLNVDYNFAQNSRVNLTKQTFDFDNIRVTDVAKNTKATLDGTISHSYFDDWILDLNVDTNDNRLLILNTDFEEEVLYYGTGFLNGKGRIFGPTNALNINVEGSTAPGTSLKIPLSDVATIGDYSFINFVEKNGHNKIEETRVLDEFQGLELTFDLDVTPDAEVEIVTDTRTGSSLRGSGVGILLIRINTRGAFEMYGDFVVVNGQYNYKFGGVINKTFQVKPGGTIVWDREPLKATLDLEAVYSLNANPAPLLDNPGYTRRLPTEVVIKLTDDLESPDIEFNIDFPGTNSIIKSELEYRLQDPTVEEQNALVLLAQGSFVNDQTGINQQAVTGNLLQSASGLLNQVLGDNDNFNLGLSYEQGVLDRNADFQTENRIGFTVSTQISDRVLFNGKVGVPIGGTTETVVAGDFEIQLLLNEEGTLSAKFFNRESEIQDYLADRFGYTQGVGLQYEVDFNSFRQLFRSILKRENNQTPDKEKLPSPESTPTAVMGRDSLLRFYPKDKRLKK</sequence>
<comment type="caution">
    <text evidence="7">The sequence shown here is derived from an EMBL/GenBank/DDBJ whole genome shotgun (WGS) entry which is preliminary data.</text>
</comment>
<reference evidence="8" key="1">
    <citation type="journal article" date="2019" name="Int. J. Syst. Evol. Microbiol.">
        <title>The Global Catalogue of Microorganisms (GCM) 10K type strain sequencing project: providing services to taxonomists for standard genome sequencing and annotation.</title>
        <authorList>
            <consortium name="The Broad Institute Genomics Platform"/>
            <consortium name="The Broad Institute Genome Sequencing Center for Infectious Disease"/>
            <person name="Wu L."/>
            <person name="Ma J."/>
        </authorList>
    </citation>
    <scope>NUCLEOTIDE SEQUENCE [LARGE SCALE GENOMIC DNA]</scope>
    <source>
        <strain evidence="8">CECT 7477</strain>
    </source>
</reference>
<dbReference type="InterPro" id="IPR007452">
    <property type="entry name" value="TamB_C"/>
</dbReference>
<dbReference type="Pfam" id="PF04357">
    <property type="entry name" value="TamB"/>
    <property type="match status" value="1"/>
</dbReference>
<feature type="region of interest" description="Disordered" evidence="5">
    <location>
        <begin position="1442"/>
        <end position="1465"/>
    </location>
</feature>
<feature type="domain" description="Translocation and assembly module TamB C-terminal" evidence="6">
    <location>
        <begin position="1005"/>
        <end position="1428"/>
    </location>
</feature>
<keyword evidence="4" id="KW-0472">Membrane</keyword>
<evidence type="ECO:0000313" key="8">
    <source>
        <dbReference type="Proteomes" id="UP001595814"/>
    </source>
</evidence>
<dbReference type="Proteomes" id="UP001595814">
    <property type="component" value="Unassembled WGS sequence"/>
</dbReference>
<evidence type="ECO:0000256" key="5">
    <source>
        <dbReference type="SAM" id="MobiDB-lite"/>
    </source>
</evidence>
<keyword evidence="8" id="KW-1185">Reference proteome</keyword>
<gene>
    <name evidence="7" type="ORF">ACFOUT_18735</name>
</gene>